<proteinExistence type="predicted"/>
<keyword evidence="7" id="KW-1185">Reference proteome</keyword>
<feature type="DNA-binding region" description="H-T-H motif" evidence="4">
    <location>
        <begin position="31"/>
        <end position="50"/>
    </location>
</feature>
<dbReference type="EMBL" id="SMGQ01000012">
    <property type="protein sequence ID" value="TCK93451.1"/>
    <property type="molecule type" value="Genomic_DNA"/>
</dbReference>
<evidence type="ECO:0000259" key="5">
    <source>
        <dbReference type="PROSITE" id="PS50977"/>
    </source>
</evidence>
<dbReference type="RefSeq" id="WP_132282356.1">
    <property type="nucleotide sequence ID" value="NZ_SMGQ01000012.1"/>
</dbReference>
<reference evidence="6 7" key="1">
    <citation type="submission" date="2019-03" db="EMBL/GenBank/DDBJ databases">
        <title>Genomic Encyclopedia of Type Strains, Phase IV (KMG-IV): sequencing the most valuable type-strain genomes for metagenomic binning, comparative biology and taxonomic classification.</title>
        <authorList>
            <person name="Goeker M."/>
        </authorList>
    </citation>
    <scope>NUCLEOTIDE SEQUENCE [LARGE SCALE GENOMIC DNA]</scope>
    <source>
        <strain evidence="6 7">DSM 24176</strain>
    </source>
</reference>
<sequence length="191" mass="22134">MTNNISTMNQSDKILLAAFRCIASKGYANVSLRDIANEAGVVLSQLNYYFKNKEGLLTELIRMMVKNYLTEIENCLKIEKNPKKRAILLIKYFQRSIKKNPENFKVLYDFTQMALWSNTFKGLMKDLYKDLSKLIEKYLFADINKEELKEHSPSSLSRFIVGAMLGTTMQVLIDDEEDILMTLDTMNILFD</sequence>
<dbReference type="Gene3D" id="1.10.357.10">
    <property type="entry name" value="Tetracycline Repressor, domain 2"/>
    <property type="match status" value="1"/>
</dbReference>
<evidence type="ECO:0000256" key="4">
    <source>
        <dbReference type="PROSITE-ProRule" id="PRU00335"/>
    </source>
</evidence>
<dbReference type="PANTHER" id="PTHR47506:SF6">
    <property type="entry name" value="HTH-TYPE TRANSCRIPTIONAL REPRESSOR NEMR"/>
    <property type="match status" value="1"/>
</dbReference>
<evidence type="ECO:0000313" key="7">
    <source>
        <dbReference type="Proteomes" id="UP000294545"/>
    </source>
</evidence>
<dbReference type="InterPro" id="IPR009057">
    <property type="entry name" value="Homeodomain-like_sf"/>
</dbReference>
<dbReference type="GO" id="GO:0003677">
    <property type="term" value="F:DNA binding"/>
    <property type="evidence" value="ECO:0007669"/>
    <property type="project" value="UniProtKB-UniRule"/>
</dbReference>
<evidence type="ECO:0000313" key="6">
    <source>
        <dbReference type="EMBL" id="TCK93451.1"/>
    </source>
</evidence>
<evidence type="ECO:0000256" key="1">
    <source>
        <dbReference type="ARBA" id="ARBA00023015"/>
    </source>
</evidence>
<dbReference type="AlphaFoldDB" id="A0A4V2Q0E1"/>
<dbReference type="PRINTS" id="PR00455">
    <property type="entry name" value="HTHTETR"/>
</dbReference>
<name>A0A4V2Q0E1_9FIRM</name>
<dbReference type="Proteomes" id="UP000294545">
    <property type="component" value="Unassembled WGS sequence"/>
</dbReference>
<dbReference type="PANTHER" id="PTHR47506">
    <property type="entry name" value="TRANSCRIPTIONAL REGULATORY PROTEIN"/>
    <property type="match status" value="1"/>
</dbReference>
<organism evidence="6 7">
    <name type="scientific">Natranaerovirga hydrolytica</name>
    <dbReference type="NCBI Taxonomy" id="680378"/>
    <lineage>
        <taxon>Bacteria</taxon>
        <taxon>Bacillati</taxon>
        <taxon>Bacillota</taxon>
        <taxon>Clostridia</taxon>
        <taxon>Lachnospirales</taxon>
        <taxon>Natranaerovirgaceae</taxon>
        <taxon>Natranaerovirga</taxon>
    </lineage>
</organism>
<dbReference type="SUPFAM" id="SSF46689">
    <property type="entry name" value="Homeodomain-like"/>
    <property type="match status" value="1"/>
</dbReference>
<keyword evidence="3" id="KW-0804">Transcription</keyword>
<accession>A0A4V2Q0E1</accession>
<dbReference type="Pfam" id="PF00440">
    <property type="entry name" value="TetR_N"/>
    <property type="match status" value="1"/>
</dbReference>
<dbReference type="OrthoDB" id="9785164at2"/>
<keyword evidence="1" id="KW-0805">Transcription regulation</keyword>
<feature type="domain" description="HTH tetR-type" evidence="5">
    <location>
        <begin position="8"/>
        <end position="68"/>
    </location>
</feature>
<gene>
    <name evidence="6" type="ORF">EDC19_1644</name>
</gene>
<protein>
    <submittedName>
        <fullName evidence="6">TetR family transcriptional regulator</fullName>
    </submittedName>
</protein>
<comment type="caution">
    <text evidence="6">The sequence shown here is derived from an EMBL/GenBank/DDBJ whole genome shotgun (WGS) entry which is preliminary data.</text>
</comment>
<evidence type="ECO:0000256" key="2">
    <source>
        <dbReference type="ARBA" id="ARBA00023125"/>
    </source>
</evidence>
<dbReference type="InterPro" id="IPR001647">
    <property type="entry name" value="HTH_TetR"/>
</dbReference>
<keyword evidence="2 4" id="KW-0238">DNA-binding</keyword>
<dbReference type="PROSITE" id="PS50977">
    <property type="entry name" value="HTH_TETR_2"/>
    <property type="match status" value="1"/>
</dbReference>
<evidence type="ECO:0000256" key="3">
    <source>
        <dbReference type="ARBA" id="ARBA00023163"/>
    </source>
</evidence>